<feature type="non-terminal residue" evidence="13">
    <location>
        <position position="1"/>
    </location>
</feature>
<dbReference type="InterPro" id="IPR036396">
    <property type="entry name" value="Cyt_P450_sf"/>
</dbReference>
<dbReference type="GO" id="GO:0004497">
    <property type="term" value="F:monooxygenase activity"/>
    <property type="evidence" value="ECO:0007669"/>
    <property type="project" value="UniProtKB-KW"/>
</dbReference>
<gene>
    <name evidence="12" type="ORF">L210DRAFT_3432217</name>
    <name evidence="13" type="ORF">L210DRAFT_874898</name>
</gene>
<evidence type="ECO:0000256" key="1">
    <source>
        <dbReference type="ARBA" id="ARBA00001971"/>
    </source>
</evidence>
<evidence type="ECO:0008006" key="15">
    <source>
        <dbReference type="Google" id="ProtNLM"/>
    </source>
</evidence>
<evidence type="ECO:0000256" key="3">
    <source>
        <dbReference type="ARBA" id="ARBA00010617"/>
    </source>
</evidence>
<proteinExistence type="inferred from homology"/>
<comment type="similarity">
    <text evidence="3">Belongs to the cytochrome P450 family.</text>
</comment>
<dbReference type="GO" id="GO:0020037">
    <property type="term" value="F:heme binding"/>
    <property type="evidence" value="ECO:0007669"/>
    <property type="project" value="InterPro"/>
</dbReference>
<evidence type="ECO:0000256" key="8">
    <source>
        <dbReference type="ARBA" id="ARBA00023002"/>
    </source>
</evidence>
<dbReference type="InterPro" id="IPR001128">
    <property type="entry name" value="Cyt_P450"/>
</dbReference>
<dbReference type="EMBL" id="WHUW01000007">
    <property type="protein sequence ID" value="KAF8444127.1"/>
    <property type="molecule type" value="Genomic_DNA"/>
</dbReference>
<evidence type="ECO:0000313" key="12">
    <source>
        <dbReference type="EMBL" id="KAF8415243.1"/>
    </source>
</evidence>
<dbReference type="InterPro" id="IPR050364">
    <property type="entry name" value="Cytochrome_P450_fung"/>
</dbReference>
<comment type="subcellular location">
    <subcellularLocation>
        <location evidence="2">Membrane</location>
        <topology evidence="2">Single-pass membrane protein</topology>
    </subcellularLocation>
</comment>
<evidence type="ECO:0000256" key="6">
    <source>
        <dbReference type="ARBA" id="ARBA00022723"/>
    </source>
</evidence>
<evidence type="ECO:0000256" key="5">
    <source>
        <dbReference type="ARBA" id="ARBA00022692"/>
    </source>
</evidence>
<evidence type="ECO:0000256" key="11">
    <source>
        <dbReference type="ARBA" id="ARBA00023136"/>
    </source>
</evidence>
<reference evidence="13" key="2">
    <citation type="journal article" date="2020" name="Nat. Commun.">
        <title>Large-scale genome sequencing of mycorrhizal fungi provides insights into the early evolution of symbiotic traits.</title>
        <authorList>
            <person name="Miyauchi S."/>
            <person name="Kiss E."/>
            <person name="Kuo A."/>
            <person name="Drula E."/>
            <person name="Kohler A."/>
            <person name="Sanchez-Garcia M."/>
            <person name="Morin E."/>
            <person name="Andreopoulos B."/>
            <person name="Barry K.W."/>
            <person name="Bonito G."/>
            <person name="Buee M."/>
            <person name="Carver A."/>
            <person name="Chen C."/>
            <person name="Cichocki N."/>
            <person name="Clum A."/>
            <person name="Culley D."/>
            <person name="Crous P.W."/>
            <person name="Fauchery L."/>
            <person name="Girlanda M."/>
            <person name="Hayes R.D."/>
            <person name="Keri Z."/>
            <person name="LaButti K."/>
            <person name="Lipzen A."/>
            <person name="Lombard V."/>
            <person name="Magnuson J."/>
            <person name="Maillard F."/>
            <person name="Murat C."/>
            <person name="Nolan M."/>
            <person name="Ohm R.A."/>
            <person name="Pangilinan J."/>
            <person name="Pereira M.F."/>
            <person name="Perotto S."/>
            <person name="Peter M."/>
            <person name="Pfister S."/>
            <person name="Riley R."/>
            <person name="Sitrit Y."/>
            <person name="Stielow J.B."/>
            <person name="Szollosi G."/>
            <person name="Zifcakova L."/>
            <person name="Stursova M."/>
            <person name="Spatafora J.W."/>
            <person name="Tedersoo L."/>
            <person name="Vaario L.M."/>
            <person name="Yamada A."/>
            <person name="Yan M."/>
            <person name="Wang P."/>
            <person name="Xu J."/>
            <person name="Bruns T."/>
            <person name="Baldrian P."/>
            <person name="Vilgalys R."/>
            <person name="Dunand C."/>
            <person name="Henrissat B."/>
            <person name="Grigoriev I.V."/>
            <person name="Hibbett D."/>
            <person name="Nagy L.G."/>
            <person name="Martin F.M."/>
        </authorList>
    </citation>
    <scope>NUCLEOTIDE SEQUENCE</scope>
    <source>
        <strain evidence="13">BED1</strain>
    </source>
</reference>
<reference evidence="13" key="1">
    <citation type="submission" date="2019-10" db="EMBL/GenBank/DDBJ databases">
        <authorList>
            <consortium name="DOE Joint Genome Institute"/>
            <person name="Kuo A."/>
            <person name="Miyauchi S."/>
            <person name="Kiss E."/>
            <person name="Drula E."/>
            <person name="Kohler A."/>
            <person name="Sanchez-Garcia M."/>
            <person name="Andreopoulos B."/>
            <person name="Barry K.W."/>
            <person name="Bonito G."/>
            <person name="Buee M."/>
            <person name="Carver A."/>
            <person name="Chen C."/>
            <person name="Cichocki N."/>
            <person name="Clum A."/>
            <person name="Culley D."/>
            <person name="Crous P.W."/>
            <person name="Fauchery L."/>
            <person name="Girlanda M."/>
            <person name="Hayes R."/>
            <person name="Keri Z."/>
            <person name="LaButti K."/>
            <person name="Lipzen A."/>
            <person name="Lombard V."/>
            <person name="Magnuson J."/>
            <person name="Maillard F."/>
            <person name="Morin E."/>
            <person name="Murat C."/>
            <person name="Nolan M."/>
            <person name="Ohm R."/>
            <person name="Pangilinan J."/>
            <person name="Pereira M."/>
            <person name="Perotto S."/>
            <person name="Peter M."/>
            <person name="Riley R."/>
            <person name="Sitrit Y."/>
            <person name="Stielow B."/>
            <person name="Szollosi G."/>
            <person name="Zifcakova L."/>
            <person name="Stursova M."/>
            <person name="Spatafora J.W."/>
            <person name="Tedersoo L."/>
            <person name="Vaario L.-M."/>
            <person name="Yamada A."/>
            <person name="Yan M."/>
            <person name="Wang P."/>
            <person name="Xu J."/>
            <person name="Bruns T."/>
            <person name="Baldrian P."/>
            <person name="Vilgalys R."/>
            <person name="Henrissat B."/>
            <person name="Grigoriev I.V."/>
            <person name="Hibbett D."/>
            <person name="Nagy L.G."/>
            <person name="Martin F.M."/>
        </authorList>
    </citation>
    <scope>NUCLEOTIDE SEQUENCE</scope>
    <source>
        <strain evidence="13">BED1</strain>
    </source>
</reference>
<dbReference type="Gene3D" id="1.10.630.10">
    <property type="entry name" value="Cytochrome P450"/>
    <property type="match status" value="1"/>
</dbReference>
<keyword evidence="6" id="KW-0479">Metal-binding</keyword>
<dbReference type="AlphaFoldDB" id="A0AAD4C0A1"/>
<name>A0AAD4C0A1_BOLED</name>
<keyword evidence="5" id="KW-0812">Transmembrane</keyword>
<comment type="caution">
    <text evidence="13">The sequence shown here is derived from an EMBL/GenBank/DDBJ whole genome shotgun (WGS) entry which is preliminary data.</text>
</comment>
<keyword evidence="4" id="KW-0349">Heme</keyword>
<evidence type="ECO:0000256" key="4">
    <source>
        <dbReference type="ARBA" id="ARBA00022617"/>
    </source>
</evidence>
<dbReference type="PANTHER" id="PTHR46300:SF2">
    <property type="entry name" value="CYTOCHROME P450 MONOOXYGENASE ALNH-RELATED"/>
    <property type="match status" value="1"/>
</dbReference>
<organism evidence="13 14">
    <name type="scientific">Boletus edulis BED1</name>
    <dbReference type="NCBI Taxonomy" id="1328754"/>
    <lineage>
        <taxon>Eukaryota</taxon>
        <taxon>Fungi</taxon>
        <taxon>Dikarya</taxon>
        <taxon>Basidiomycota</taxon>
        <taxon>Agaricomycotina</taxon>
        <taxon>Agaricomycetes</taxon>
        <taxon>Agaricomycetidae</taxon>
        <taxon>Boletales</taxon>
        <taxon>Boletineae</taxon>
        <taxon>Boletaceae</taxon>
        <taxon>Boletoideae</taxon>
        <taxon>Boletus</taxon>
    </lineage>
</organism>
<evidence type="ECO:0000256" key="9">
    <source>
        <dbReference type="ARBA" id="ARBA00023004"/>
    </source>
</evidence>
<keyword evidence="9" id="KW-0408">Iron</keyword>
<keyword evidence="11" id="KW-0472">Membrane</keyword>
<evidence type="ECO:0000313" key="13">
    <source>
        <dbReference type="EMBL" id="KAF8444127.1"/>
    </source>
</evidence>
<comment type="cofactor">
    <cofactor evidence="1">
        <name>heme</name>
        <dbReference type="ChEBI" id="CHEBI:30413"/>
    </cofactor>
</comment>
<keyword evidence="14" id="KW-1185">Reference proteome</keyword>
<dbReference type="GO" id="GO:0016705">
    <property type="term" value="F:oxidoreductase activity, acting on paired donors, with incorporation or reduction of molecular oxygen"/>
    <property type="evidence" value="ECO:0007669"/>
    <property type="project" value="InterPro"/>
</dbReference>
<evidence type="ECO:0000256" key="7">
    <source>
        <dbReference type="ARBA" id="ARBA00022989"/>
    </source>
</evidence>
<dbReference type="PANTHER" id="PTHR46300">
    <property type="entry name" value="P450, PUTATIVE (EUROFUNG)-RELATED-RELATED"/>
    <property type="match status" value="1"/>
</dbReference>
<dbReference type="SUPFAM" id="SSF48264">
    <property type="entry name" value="Cytochrome P450"/>
    <property type="match status" value="1"/>
</dbReference>
<sequence>IDAVMGRDRLPGIEDRPSLPFIDPIFRETIRFSPVVPLSIPYAAIDDDM</sequence>
<keyword evidence="10" id="KW-0503">Monooxygenase</keyword>
<dbReference type="EMBL" id="WHUW01000354">
    <property type="protein sequence ID" value="KAF8415243.1"/>
    <property type="molecule type" value="Genomic_DNA"/>
</dbReference>
<accession>A0AAD4C0A1</accession>
<evidence type="ECO:0000256" key="10">
    <source>
        <dbReference type="ARBA" id="ARBA00023033"/>
    </source>
</evidence>
<protein>
    <recommendedName>
        <fullName evidence="15">Cytochrome P450</fullName>
    </recommendedName>
</protein>
<keyword evidence="7" id="KW-1133">Transmembrane helix</keyword>
<keyword evidence="8" id="KW-0560">Oxidoreductase</keyword>
<evidence type="ECO:0000256" key="2">
    <source>
        <dbReference type="ARBA" id="ARBA00004167"/>
    </source>
</evidence>
<evidence type="ECO:0000313" key="14">
    <source>
        <dbReference type="Proteomes" id="UP001194468"/>
    </source>
</evidence>
<dbReference type="Proteomes" id="UP001194468">
    <property type="component" value="Unassembled WGS sequence"/>
</dbReference>
<dbReference type="Pfam" id="PF00067">
    <property type="entry name" value="p450"/>
    <property type="match status" value="1"/>
</dbReference>
<dbReference type="GO" id="GO:0016020">
    <property type="term" value="C:membrane"/>
    <property type="evidence" value="ECO:0007669"/>
    <property type="project" value="UniProtKB-SubCell"/>
</dbReference>
<dbReference type="GO" id="GO:0005506">
    <property type="term" value="F:iron ion binding"/>
    <property type="evidence" value="ECO:0007669"/>
    <property type="project" value="InterPro"/>
</dbReference>